<evidence type="ECO:0000313" key="7">
    <source>
        <dbReference type="Proteomes" id="UP000440694"/>
    </source>
</evidence>
<comment type="caution">
    <text evidence="6">The sequence shown here is derived from an EMBL/GenBank/DDBJ whole genome shotgun (WGS) entry which is preliminary data.</text>
</comment>
<dbReference type="InterPro" id="IPR001789">
    <property type="entry name" value="Sig_transdc_resp-reg_receiver"/>
</dbReference>
<evidence type="ECO:0000256" key="4">
    <source>
        <dbReference type="PROSITE-ProRule" id="PRU00169"/>
    </source>
</evidence>
<keyword evidence="2" id="KW-0805">Transcription regulation</keyword>
<organism evidence="6 7">
    <name type="scientific">Hyphomicrobium album</name>
    <dbReference type="NCBI Taxonomy" id="2665159"/>
    <lineage>
        <taxon>Bacteria</taxon>
        <taxon>Pseudomonadati</taxon>
        <taxon>Pseudomonadota</taxon>
        <taxon>Alphaproteobacteria</taxon>
        <taxon>Hyphomicrobiales</taxon>
        <taxon>Hyphomicrobiaceae</taxon>
        <taxon>Hyphomicrobium</taxon>
    </lineage>
</organism>
<evidence type="ECO:0000259" key="5">
    <source>
        <dbReference type="PROSITE" id="PS50110"/>
    </source>
</evidence>
<dbReference type="AlphaFoldDB" id="A0A6I3KHJ9"/>
<dbReference type="InterPro" id="IPR050595">
    <property type="entry name" value="Bact_response_regulator"/>
</dbReference>
<dbReference type="EMBL" id="WMBQ01000001">
    <property type="protein sequence ID" value="MTD93167.1"/>
    <property type="molecule type" value="Genomic_DNA"/>
</dbReference>
<reference evidence="6 7" key="1">
    <citation type="submission" date="2019-11" db="EMBL/GenBank/DDBJ databases">
        <title>Identification of a novel strain.</title>
        <authorList>
            <person name="Xu Q."/>
            <person name="Wang G."/>
        </authorList>
    </citation>
    <scope>NUCLEOTIDE SEQUENCE [LARGE SCALE GENOMIC DNA]</scope>
    <source>
        <strain evidence="7">xq</strain>
    </source>
</reference>
<keyword evidence="7" id="KW-1185">Reference proteome</keyword>
<keyword evidence="1 4" id="KW-0597">Phosphoprotein</keyword>
<dbReference type="Gene3D" id="3.40.50.2300">
    <property type="match status" value="1"/>
</dbReference>
<dbReference type="PANTHER" id="PTHR44591">
    <property type="entry name" value="STRESS RESPONSE REGULATOR PROTEIN 1"/>
    <property type="match status" value="1"/>
</dbReference>
<protein>
    <submittedName>
        <fullName evidence="6">Response regulator</fullName>
    </submittedName>
</protein>
<accession>A0A6I3KHJ9</accession>
<gene>
    <name evidence="6" type="ORF">GIW81_02325</name>
</gene>
<dbReference type="GO" id="GO:0000160">
    <property type="term" value="P:phosphorelay signal transduction system"/>
    <property type="evidence" value="ECO:0007669"/>
    <property type="project" value="InterPro"/>
</dbReference>
<dbReference type="Proteomes" id="UP000440694">
    <property type="component" value="Unassembled WGS sequence"/>
</dbReference>
<sequence length="128" mass="13942">MSTDRLDAQTILVVEDEPFILLEIQRILEEVGARVLAARSVQEALALLAAEPITASILDYRLQGGTADDLCHQLTARKIPFVIYSGYTNVEGECNKWEIVSKPADPQLLVTRVLSVLVASALPGPQCP</sequence>
<keyword evidence="3" id="KW-0804">Transcription</keyword>
<evidence type="ECO:0000256" key="3">
    <source>
        <dbReference type="ARBA" id="ARBA00023163"/>
    </source>
</evidence>
<dbReference type="Pfam" id="PF00072">
    <property type="entry name" value="Response_reg"/>
    <property type="match status" value="1"/>
</dbReference>
<name>A0A6I3KHJ9_9HYPH</name>
<dbReference type="PROSITE" id="PS50110">
    <property type="entry name" value="RESPONSE_REGULATORY"/>
    <property type="match status" value="1"/>
</dbReference>
<dbReference type="SMART" id="SM00448">
    <property type="entry name" value="REC"/>
    <property type="match status" value="1"/>
</dbReference>
<evidence type="ECO:0000256" key="2">
    <source>
        <dbReference type="ARBA" id="ARBA00023015"/>
    </source>
</evidence>
<dbReference type="SUPFAM" id="SSF52172">
    <property type="entry name" value="CheY-like"/>
    <property type="match status" value="1"/>
</dbReference>
<feature type="domain" description="Response regulatory" evidence="5">
    <location>
        <begin position="10"/>
        <end position="117"/>
    </location>
</feature>
<dbReference type="PANTHER" id="PTHR44591:SF3">
    <property type="entry name" value="RESPONSE REGULATORY DOMAIN-CONTAINING PROTEIN"/>
    <property type="match status" value="1"/>
</dbReference>
<evidence type="ECO:0000313" key="6">
    <source>
        <dbReference type="EMBL" id="MTD93167.1"/>
    </source>
</evidence>
<proteinExistence type="predicted"/>
<dbReference type="RefSeq" id="WP_154737730.1">
    <property type="nucleotide sequence ID" value="NZ_WMBQ01000001.1"/>
</dbReference>
<evidence type="ECO:0000256" key="1">
    <source>
        <dbReference type="ARBA" id="ARBA00022553"/>
    </source>
</evidence>
<dbReference type="InterPro" id="IPR011006">
    <property type="entry name" value="CheY-like_superfamily"/>
</dbReference>
<feature type="modified residue" description="4-aspartylphosphate" evidence="4">
    <location>
        <position position="59"/>
    </location>
</feature>